<gene>
    <name evidence="2" type="ORF">SAMN04487931_107204</name>
</gene>
<sequence length="69" mass="7552">MTEIKNSTVATGGSTIKNINSITLMTEKKKSFFWGFFSGVAASLTASGIVYFVKANWPNLISFFNFSTT</sequence>
<evidence type="ECO:0000313" key="2">
    <source>
        <dbReference type="EMBL" id="SDU38492.1"/>
    </source>
</evidence>
<reference evidence="3" key="1">
    <citation type="submission" date="2016-10" db="EMBL/GenBank/DDBJ databases">
        <authorList>
            <person name="Varghese N."/>
            <person name="Submissions S."/>
        </authorList>
    </citation>
    <scope>NUCLEOTIDE SEQUENCE [LARGE SCALE GENOMIC DNA]</scope>
    <source>
        <strain evidence="3">DSM 3384</strain>
    </source>
</reference>
<proteinExistence type="predicted"/>
<feature type="transmembrane region" description="Helical" evidence="1">
    <location>
        <begin position="32"/>
        <end position="53"/>
    </location>
</feature>
<keyword evidence="3" id="KW-1185">Reference proteome</keyword>
<keyword evidence="1" id="KW-0812">Transmembrane</keyword>
<evidence type="ECO:0000313" key="3">
    <source>
        <dbReference type="Proteomes" id="UP000199608"/>
    </source>
</evidence>
<dbReference type="RefSeq" id="WP_092235055.1">
    <property type="nucleotide sequence ID" value="NZ_FNLL01000007.1"/>
</dbReference>
<dbReference type="EMBL" id="FNLL01000007">
    <property type="protein sequence ID" value="SDU38492.1"/>
    <property type="molecule type" value="Genomic_DNA"/>
</dbReference>
<keyword evidence="1" id="KW-0472">Membrane</keyword>
<accession>A0A1H2I2X3</accession>
<name>A0A1H2I2X3_9BACT</name>
<protein>
    <submittedName>
        <fullName evidence="2">Uncharacterized protein</fullName>
    </submittedName>
</protein>
<dbReference type="Proteomes" id="UP000199608">
    <property type="component" value="Unassembled WGS sequence"/>
</dbReference>
<keyword evidence="1" id="KW-1133">Transmembrane helix</keyword>
<evidence type="ECO:0000256" key="1">
    <source>
        <dbReference type="SAM" id="Phobius"/>
    </source>
</evidence>
<dbReference type="AlphaFoldDB" id="A0A1H2I2X3"/>
<organism evidence="2 3">
    <name type="scientific">Desulfobacula phenolica</name>
    <dbReference type="NCBI Taxonomy" id="90732"/>
    <lineage>
        <taxon>Bacteria</taxon>
        <taxon>Pseudomonadati</taxon>
        <taxon>Thermodesulfobacteriota</taxon>
        <taxon>Desulfobacteria</taxon>
        <taxon>Desulfobacterales</taxon>
        <taxon>Desulfobacteraceae</taxon>
        <taxon>Desulfobacula</taxon>
    </lineage>
</organism>